<organism evidence="1 2">
    <name type="scientific">Lysinibacillus odysseyi 34hs-1 = NBRC 100172</name>
    <dbReference type="NCBI Taxonomy" id="1220589"/>
    <lineage>
        <taxon>Bacteria</taxon>
        <taxon>Bacillati</taxon>
        <taxon>Bacillota</taxon>
        <taxon>Bacilli</taxon>
        <taxon>Bacillales</taxon>
        <taxon>Bacillaceae</taxon>
        <taxon>Lysinibacillus</taxon>
    </lineage>
</organism>
<gene>
    <name evidence="1" type="ORF">CD32_21780</name>
</gene>
<sequence>MALEHEFYLVRDILQMDGIMHIKEKTILILDSVIIDDDLILYISDSLKWLPSKLVNFQGMSDYTGIAYYGITLFDQQSAPLLYRIFCGWRDLFLNAPSKLELTGSYIFPDEMDDMGEYEKLVFKKEDVLRQFEKMITLAEYLANGNCYIYHIGI</sequence>
<dbReference type="OrthoDB" id="2086109at2"/>
<dbReference type="Proteomes" id="UP000030437">
    <property type="component" value="Unassembled WGS sequence"/>
</dbReference>
<accession>A0A0A3IB01</accession>
<reference evidence="1 2" key="1">
    <citation type="submission" date="2014-02" db="EMBL/GenBank/DDBJ databases">
        <title>Draft genome sequence of Lysinibacillus odysseyi NBRC 100172.</title>
        <authorList>
            <person name="Zhang F."/>
            <person name="Wang G."/>
            <person name="Zhang L."/>
        </authorList>
    </citation>
    <scope>NUCLEOTIDE SEQUENCE [LARGE SCALE GENOMIC DNA]</scope>
    <source>
        <strain evidence="1 2">NBRC 100172</strain>
    </source>
</reference>
<keyword evidence="2" id="KW-1185">Reference proteome</keyword>
<dbReference type="RefSeq" id="WP_036159007.1">
    <property type="nucleotide sequence ID" value="NZ_AVCX01000001.1"/>
</dbReference>
<protein>
    <recommendedName>
        <fullName evidence="3">Coproporphyrinogen III oxidase</fullName>
    </recommendedName>
</protein>
<comment type="caution">
    <text evidence="1">The sequence shown here is derived from an EMBL/GenBank/DDBJ whole genome shotgun (WGS) entry which is preliminary data.</text>
</comment>
<evidence type="ECO:0008006" key="3">
    <source>
        <dbReference type="Google" id="ProtNLM"/>
    </source>
</evidence>
<evidence type="ECO:0000313" key="2">
    <source>
        <dbReference type="Proteomes" id="UP000030437"/>
    </source>
</evidence>
<dbReference type="EMBL" id="JPVP01000060">
    <property type="protein sequence ID" value="KGR81936.1"/>
    <property type="molecule type" value="Genomic_DNA"/>
</dbReference>
<proteinExistence type="predicted"/>
<name>A0A0A3IB01_9BACI</name>
<dbReference type="eggNOG" id="ENOG50331ET">
    <property type="taxonomic scope" value="Bacteria"/>
</dbReference>
<dbReference type="AlphaFoldDB" id="A0A0A3IB01"/>
<evidence type="ECO:0000313" key="1">
    <source>
        <dbReference type="EMBL" id="KGR81936.1"/>
    </source>
</evidence>